<protein>
    <recommendedName>
        <fullName evidence="3">DUF5666 domain-containing protein</fullName>
    </recommendedName>
</protein>
<keyword evidence="2" id="KW-1185">Reference proteome</keyword>
<comment type="caution">
    <text evidence="1">The sequence shown here is derived from an EMBL/GenBank/DDBJ whole genome shotgun (WGS) entry which is preliminary data.</text>
</comment>
<reference evidence="1 2" key="1">
    <citation type="submission" date="2023-10" db="EMBL/GenBank/DDBJ databases">
        <title>Development of a sustainable strategy for remediation of hydrocarbon-contaminated territories based on the waste exchange concept.</title>
        <authorList>
            <person name="Krivoruchko A."/>
        </authorList>
    </citation>
    <scope>NUCLEOTIDE SEQUENCE [LARGE SCALE GENOMIC DNA]</scope>
    <source>
        <strain evidence="1 2">IEGM 1322</strain>
    </source>
</reference>
<name>A0ABU4AZU6_9NOCA</name>
<sequence length="161" mass="16996">MLTILGVILVVGVGINFFTDGTDSARDRSTTAATVAADPEARNPASYSELSDRDFQLLIKDPDAAAGQKHVIYGEVTQLDAATGDRGMRIDAMATPPTERFAIGDNVVVSVDDPELLRPIVSGDRVKLFATVKGALSYDTQIGGSTTVPEFTAAIIEILPS</sequence>
<dbReference type="Proteomes" id="UP001185899">
    <property type="component" value="Unassembled WGS sequence"/>
</dbReference>
<proteinExistence type="predicted"/>
<evidence type="ECO:0000313" key="1">
    <source>
        <dbReference type="EMBL" id="MDV6231760.1"/>
    </source>
</evidence>
<organism evidence="1 2">
    <name type="scientific">Rhodococcus cercidiphylli</name>
    <dbReference type="NCBI Taxonomy" id="489916"/>
    <lineage>
        <taxon>Bacteria</taxon>
        <taxon>Bacillati</taxon>
        <taxon>Actinomycetota</taxon>
        <taxon>Actinomycetes</taxon>
        <taxon>Mycobacteriales</taxon>
        <taxon>Nocardiaceae</taxon>
        <taxon>Rhodococcus</taxon>
    </lineage>
</organism>
<dbReference type="RefSeq" id="WP_300518041.1">
    <property type="nucleotide sequence ID" value="NZ_JAWLKE010000005.1"/>
</dbReference>
<gene>
    <name evidence="1" type="ORF">R3P95_14480</name>
</gene>
<accession>A0ABU4AZU6</accession>
<evidence type="ECO:0000313" key="2">
    <source>
        <dbReference type="Proteomes" id="UP001185899"/>
    </source>
</evidence>
<dbReference type="EMBL" id="JAWLKE010000005">
    <property type="protein sequence ID" value="MDV6231760.1"/>
    <property type="molecule type" value="Genomic_DNA"/>
</dbReference>
<evidence type="ECO:0008006" key="3">
    <source>
        <dbReference type="Google" id="ProtNLM"/>
    </source>
</evidence>